<evidence type="ECO:0000256" key="3">
    <source>
        <dbReference type="ARBA" id="ARBA00022692"/>
    </source>
</evidence>
<evidence type="ECO:0000256" key="2">
    <source>
        <dbReference type="ARBA" id="ARBA00022475"/>
    </source>
</evidence>
<feature type="transmembrane region" description="Helical" evidence="6">
    <location>
        <begin position="396"/>
        <end position="419"/>
    </location>
</feature>
<evidence type="ECO:0000256" key="1">
    <source>
        <dbReference type="ARBA" id="ARBA00004651"/>
    </source>
</evidence>
<evidence type="ECO:0000256" key="6">
    <source>
        <dbReference type="SAM" id="Phobius"/>
    </source>
</evidence>
<proteinExistence type="predicted"/>
<feature type="transmembrane region" description="Helical" evidence="6">
    <location>
        <begin position="50"/>
        <end position="69"/>
    </location>
</feature>
<keyword evidence="3 6" id="KW-0812">Transmembrane</keyword>
<evidence type="ECO:0000256" key="5">
    <source>
        <dbReference type="ARBA" id="ARBA00023136"/>
    </source>
</evidence>
<feature type="transmembrane region" description="Helical" evidence="6">
    <location>
        <begin position="222"/>
        <end position="238"/>
    </location>
</feature>
<feature type="transmembrane region" description="Helical" evidence="6">
    <location>
        <begin position="457"/>
        <end position="475"/>
    </location>
</feature>
<feature type="transmembrane region" description="Helical" evidence="6">
    <location>
        <begin position="370"/>
        <end position="390"/>
    </location>
</feature>
<dbReference type="AlphaFoldDB" id="A0A6B9Z8I9"/>
<keyword evidence="8" id="KW-1185">Reference proteome</keyword>
<dbReference type="Pfam" id="PF01943">
    <property type="entry name" value="Polysacc_synt"/>
    <property type="match status" value="1"/>
</dbReference>
<feature type="transmembrane region" description="Helical" evidence="6">
    <location>
        <begin position="81"/>
        <end position="102"/>
    </location>
</feature>
<protein>
    <submittedName>
        <fullName evidence="7">Lipopolysaccharide biosynthesis protein</fullName>
    </submittedName>
</protein>
<feature type="transmembrane region" description="Helical" evidence="6">
    <location>
        <begin position="157"/>
        <end position="173"/>
    </location>
</feature>
<dbReference type="KEGG" id="chih:GWR21_01340"/>
<evidence type="ECO:0000256" key="4">
    <source>
        <dbReference type="ARBA" id="ARBA00022989"/>
    </source>
</evidence>
<name>A0A6B9Z8I9_9BACT</name>
<dbReference type="RefSeq" id="WP_162329991.1">
    <property type="nucleotide sequence ID" value="NZ_CP048113.1"/>
</dbReference>
<comment type="subcellular location">
    <subcellularLocation>
        <location evidence="1">Cell membrane</location>
        <topology evidence="1">Multi-pass membrane protein</topology>
    </subcellularLocation>
</comment>
<accession>A0A6B9Z8I9</accession>
<dbReference type="PANTHER" id="PTHR30250:SF11">
    <property type="entry name" value="O-ANTIGEN TRANSPORTER-RELATED"/>
    <property type="match status" value="1"/>
</dbReference>
<dbReference type="InterPro" id="IPR050833">
    <property type="entry name" value="Poly_Biosynth_Transport"/>
</dbReference>
<reference evidence="7 8" key="1">
    <citation type="submission" date="2020-01" db="EMBL/GenBank/DDBJ databases">
        <title>Complete genome sequence of Chitinophaga sp. H33E-04 isolated from quinoa roots.</title>
        <authorList>
            <person name="Weon H.-Y."/>
            <person name="Lee S.A."/>
        </authorList>
    </citation>
    <scope>NUCLEOTIDE SEQUENCE [LARGE SCALE GENOMIC DNA]</scope>
    <source>
        <strain evidence="7 8">H33E-04</strain>
    </source>
</reference>
<dbReference type="GO" id="GO:0005886">
    <property type="term" value="C:plasma membrane"/>
    <property type="evidence" value="ECO:0007669"/>
    <property type="project" value="UniProtKB-SubCell"/>
</dbReference>
<dbReference type="Proteomes" id="UP000476411">
    <property type="component" value="Chromosome"/>
</dbReference>
<organism evidence="7 8">
    <name type="scientific">Chitinophaga agri</name>
    <dbReference type="NCBI Taxonomy" id="2703787"/>
    <lineage>
        <taxon>Bacteria</taxon>
        <taxon>Pseudomonadati</taxon>
        <taxon>Bacteroidota</taxon>
        <taxon>Chitinophagia</taxon>
        <taxon>Chitinophagales</taxon>
        <taxon>Chitinophagaceae</taxon>
        <taxon>Chitinophaga</taxon>
    </lineage>
</organism>
<dbReference type="InterPro" id="IPR002797">
    <property type="entry name" value="Polysacc_synth"/>
</dbReference>
<evidence type="ECO:0000313" key="8">
    <source>
        <dbReference type="Proteomes" id="UP000476411"/>
    </source>
</evidence>
<feature type="transmembrane region" description="Helical" evidence="6">
    <location>
        <begin position="431"/>
        <end position="451"/>
    </location>
</feature>
<gene>
    <name evidence="7" type="ORF">GWR21_01340</name>
</gene>
<feature type="transmembrane region" description="Helical" evidence="6">
    <location>
        <begin position="179"/>
        <end position="201"/>
    </location>
</feature>
<evidence type="ECO:0000313" key="7">
    <source>
        <dbReference type="EMBL" id="QHS58286.1"/>
    </source>
</evidence>
<feature type="transmembrane region" description="Helical" evidence="6">
    <location>
        <begin position="299"/>
        <end position="322"/>
    </location>
</feature>
<feature type="transmembrane region" description="Helical" evidence="6">
    <location>
        <begin position="122"/>
        <end position="145"/>
    </location>
</feature>
<keyword evidence="4 6" id="KW-1133">Transmembrane helix</keyword>
<dbReference type="PANTHER" id="PTHR30250">
    <property type="entry name" value="PST FAMILY PREDICTED COLANIC ACID TRANSPORTER"/>
    <property type="match status" value="1"/>
</dbReference>
<feature type="transmembrane region" description="Helical" evidence="6">
    <location>
        <begin position="12"/>
        <end position="30"/>
    </location>
</feature>
<keyword evidence="5 6" id="KW-0472">Membrane</keyword>
<feature type="transmembrane region" description="Helical" evidence="6">
    <location>
        <begin position="342"/>
        <end position="363"/>
    </location>
</feature>
<sequence>MSELRKKSIVSIVWTYVGFIFGAINVFLSAKYLLPEHNGLTRVLLEMGVLFSAIATFGVPTLLTKFYPYYSDRMDRKSSDLLTVALLITTIGFLLLAAGTYFLEPFISRKFSGKSALLVDYYYLVIPVTFFLTYLTVLEAQAWNLFKTVVSNFFKEVAFRVANLLLLVVYILEWINLKTFFICFSFLYGVSFFGLLIYMISIGELNITFKISKLTRRLWTKMLPYVIFMLAGNIVLVFKDSFDGLAISSMHGLEFAAVFSLVNYMVTSIGVPQRSVVSIAFPVIARAWKEKNMPKLADVYTKTSITLLLISTFLFGLVWINFDDVMTFLQLPEIYKTGKPALLLLAFAKIVELGTGASGQIIISSRKWKFELYCNILLLIAAVPVSYLMIRQFDIWGAGAANLILVVVFNGIRFAYLWYYYKLQPFNIKTLYGIALPTILILLTTTLINFSIPLVNIILRSTLFVAGFITATLLLQISEDATGVFQTVKKRLGLAKPPVE</sequence>
<dbReference type="EMBL" id="CP048113">
    <property type="protein sequence ID" value="QHS58286.1"/>
    <property type="molecule type" value="Genomic_DNA"/>
</dbReference>
<keyword evidence="2" id="KW-1003">Cell membrane</keyword>